<dbReference type="EMBL" id="AP017895">
    <property type="protein sequence ID" value="BAV87963.1"/>
    <property type="molecule type" value="Genomic_DNA"/>
</dbReference>
<sequence>MSKNPPPSAPRTLEIIAEQNQGLPGQFLAAYSPKTQKIYIAGTFNAASHRGSCVATIARVDPQTLAIEATAQLPVIDEAHPNLIGEYQLCGAFGLSVDDTRGTIWVTDPTTSSVAVYDRDTFAPIWSSYQPDVSLEQQPVNHPREVLVLEDIGKAVVTGPGGYWFIDTGTYAITAHNPVPGSLPHTLTVTRDTLGGNIYLSDYNLDKVYEVSPAIGEAVRTINVPAGETSDFSRVNTHGVAINNSLNEIYVSTQGENGKNSGVQVLDKISGSFKQFIPYGITPTDIIADETRDLVYLTDFGPTSVHPADSGGGTVAVIDARTKSVVAEVHIASGKANHLTLLPDGMVIALDKAGTHKNVEVGFHIDPVTGKHVNSAIDVHASGTTPINADSITKITVALNNAG</sequence>
<gene>
    <name evidence="1" type="ORF">RA11412_1664</name>
</gene>
<dbReference type="Gene3D" id="2.130.10.10">
    <property type="entry name" value="YVTN repeat-like/Quinoprotein amine dehydrogenase"/>
    <property type="match status" value="1"/>
</dbReference>
<dbReference type="PANTHER" id="PTHR47197:SF3">
    <property type="entry name" value="DIHYDRO-HEME D1 DEHYDROGENASE"/>
    <property type="match status" value="1"/>
</dbReference>
<dbReference type="GeneID" id="93860905"/>
<evidence type="ECO:0000313" key="1">
    <source>
        <dbReference type="EMBL" id="BAV87963.1"/>
    </source>
</evidence>
<name>A0A2Z5R014_9MICC</name>
<dbReference type="InterPro" id="IPR051200">
    <property type="entry name" value="Host-pathogen_enzymatic-act"/>
</dbReference>
<dbReference type="InterPro" id="IPR011044">
    <property type="entry name" value="Quino_amine_DH_bsu"/>
</dbReference>
<dbReference type="SUPFAM" id="SSF50969">
    <property type="entry name" value="YVTN repeat-like/Quinoprotein amine dehydrogenase"/>
    <property type="match status" value="1"/>
</dbReference>
<dbReference type="AlphaFoldDB" id="A0A2Z5R014"/>
<dbReference type="PANTHER" id="PTHR47197">
    <property type="entry name" value="PROTEIN NIRF"/>
    <property type="match status" value="1"/>
</dbReference>
<dbReference type="InterPro" id="IPR015943">
    <property type="entry name" value="WD40/YVTN_repeat-like_dom_sf"/>
</dbReference>
<dbReference type="Proteomes" id="UP000250241">
    <property type="component" value="Chromosome"/>
</dbReference>
<evidence type="ECO:0000313" key="2">
    <source>
        <dbReference type="Proteomes" id="UP000250241"/>
    </source>
</evidence>
<reference evidence="1 2" key="1">
    <citation type="submission" date="2016-10" db="EMBL/GenBank/DDBJ databases">
        <title>Genome sequence of Rothia aeria strain JCM11412.</title>
        <authorList>
            <person name="Nambu T."/>
        </authorList>
    </citation>
    <scope>NUCLEOTIDE SEQUENCE [LARGE SCALE GENOMIC DNA]</scope>
    <source>
        <strain evidence="1 2">JCM 11412</strain>
    </source>
</reference>
<protein>
    <submittedName>
        <fullName evidence="1">Glycerol-3-phosphate ABC transporter</fullName>
    </submittedName>
</protein>
<accession>A0A2Z5R014</accession>
<organism evidence="1 2">
    <name type="scientific">Rothia aeria</name>
    <dbReference type="NCBI Taxonomy" id="172042"/>
    <lineage>
        <taxon>Bacteria</taxon>
        <taxon>Bacillati</taxon>
        <taxon>Actinomycetota</taxon>
        <taxon>Actinomycetes</taxon>
        <taxon>Micrococcales</taxon>
        <taxon>Micrococcaceae</taxon>
        <taxon>Rothia</taxon>
    </lineage>
</organism>
<proteinExistence type="predicted"/>
<keyword evidence="2" id="KW-1185">Reference proteome</keyword>
<dbReference type="KEGG" id="raj:RA11412_1664"/>
<dbReference type="RefSeq" id="WP_128087727.1">
    <property type="nucleotide sequence ID" value="NZ_CBDEQU010000023.1"/>
</dbReference>